<evidence type="ECO:0000256" key="1">
    <source>
        <dbReference type="ARBA" id="ARBA00023235"/>
    </source>
</evidence>
<sequence>MTFAASTVINILVDFMLYKLNFLYINLSFKIVGDDKFCGGLDINIIQKVHKKGDTSHLPDASVELVIDTIENGKKPSVAAIQGFALGGGLELAMGCSTRIATSRAELGLPELKLGLIPGCGACQYIAVVHKVAYMLEGTQRLPRLVGTSKAIEMLMSSKIITSEEGKELGIINDVVSSEDLLTVSRLWALDIAEGRKTRTNTLQRMDKIEPIHESSAILEVARQQVLKTSRSMPHYKACLDVIEEGIISGGYAGVLKGDVTRNGSVRKENQSKGHVRGVSSGRYYVLGRFNWSRVHICKAEMLVRSIW</sequence>
<proteinExistence type="predicted"/>
<dbReference type="PANTHER" id="PTHR23309:SF34">
    <property type="entry name" value="PEROXISOMAL FATTY ACID BETA-OXIDATION MULTIFUNCTIONAL PROTEIN AIM1-LIKE"/>
    <property type="match status" value="1"/>
</dbReference>
<dbReference type="InterPro" id="IPR029045">
    <property type="entry name" value="ClpP/crotonase-like_dom_sf"/>
</dbReference>
<dbReference type="PANTHER" id="PTHR23309">
    <property type="entry name" value="3-HYDROXYACYL-COA DEHYROGENASE"/>
    <property type="match status" value="1"/>
</dbReference>
<accession>A0ABS8UPG2</accession>
<gene>
    <name evidence="4" type="ORF">HAX54_018488</name>
</gene>
<evidence type="ECO:0000313" key="5">
    <source>
        <dbReference type="Proteomes" id="UP000823775"/>
    </source>
</evidence>
<dbReference type="EMBL" id="JACEIK010002257">
    <property type="protein sequence ID" value="MCD9560058.1"/>
    <property type="molecule type" value="Genomic_DNA"/>
</dbReference>
<evidence type="ECO:0000256" key="3">
    <source>
        <dbReference type="ARBA" id="ARBA00023268"/>
    </source>
</evidence>
<dbReference type="CDD" id="cd06558">
    <property type="entry name" value="crotonase-like"/>
    <property type="match status" value="1"/>
</dbReference>
<keyword evidence="5" id="KW-1185">Reference proteome</keyword>
<dbReference type="Pfam" id="PF00378">
    <property type="entry name" value="ECH_1"/>
    <property type="match status" value="1"/>
</dbReference>
<name>A0ABS8UPG2_DATST</name>
<protein>
    <submittedName>
        <fullName evidence="4">Uncharacterized protein</fullName>
    </submittedName>
</protein>
<keyword evidence="2" id="KW-0456">Lyase</keyword>
<dbReference type="Gene3D" id="3.90.226.10">
    <property type="entry name" value="2-enoyl-CoA Hydratase, Chain A, domain 1"/>
    <property type="match status" value="1"/>
</dbReference>
<dbReference type="InterPro" id="IPR001753">
    <property type="entry name" value="Enoyl-CoA_hydra/iso"/>
</dbReference>
<dbReference type="Proteomes" id="UP000823775">
    <property type="component" value="Unassembled WGS sequence"/>
</dbReference>
<dbReference type="SUPFAM" id="SSF52096">
    <property type="entry name" value="ClpP/crotonase"/>
    <property type="match status" value="1"/>
</dbReference>
<evidence type="ECO:0000256" key="2">
    <source>
        <dbReference type="ARBA" id="ARBA00023239"/>
    </source>
</evidence>
<evidence type="ECO:0000313" key="4">
    <source>
        <dbReference type="EMBL" id="MCD9560058.1"/>
    </source>
</evidence>
<keyword evidence="3" id="KW-0511">Multifunctional enzyme</keyword>
<reference evidence="4 5" key="1">
    <citation type="journal article" date="2021" name="BMC Genomics">
        <title>Datura genome reveals duplications of psychoactive alkaloid biosynthetic genes and high mutation rate following tissue culture.</title>
        <authorList>
            <person name="Rajewski A."/>
            <person name="Carter-House D."/>
            <person name="Stajich J."/>
            <person name="Litt A."/>
        </authorList>
    </citation>
    <scope>NUCLEOTIDE SEQUENCE [LARGE SCALE GENOMIC DNA]</scope>
    <source>
        <strain evidence="4">AR-01</strain>
    </source>
</reference>
<comment type="caution">
    <text evidence="4">The sequence shown here is derived from an EMBL/GenBank/DDBJ whole genome shotgun (WGS) entry which is preliminary data.</text>
</comment>
<organism evidence="4 5">
    <name type="scientific">Datura stramonium</name>
    <name type="common">Jimsonweed</name>
    <name type="synonym">Common thornapple</name>
    <dbReference type="NCBI Taxonomy" id="4076"/>
    <lineage>
        <taxon>Eukaryota</taxon>
        <taxon>Viridiplantae</taxon>
        <taxon>Streptophyta</taxon>
        <taxon>Embryophyta</taxon>
        <taxon>Tracheophyta</taxon>
        <taxon>Spermatophyta</taxon>
        <taxon>Magnoliopsida</taxon>
        <taxon>eudicotyledons</taxon>
        <taxon>Gunneridae</taxon>
        <taxon>Pentapetalae</taxon>
        <taxon>asterids</taxon>
        <taxon>lamiids</taxon>
        <taxon>Solanales</taxon>
        <taxon>Solanaceae</taxon>
        <taxon>Solanoideae</taxon>
        <taxon>Datureae</taxon>
        <taxon>Datura</taxon>
    </lineage>
</organism>
<keyword evidence="1" id="KW-0413">Isomerase</keyword>